<keyword evidence="2" id="KW-1185">Reference proteome</keyword>
<name>D7DC17_STAHD</name>
<dbReference type="EMBL" id="CP002051">
    <property type="protein sequence ID" value="ADI31714.1"/>
    <property type="molecule type" value="Genomic_DNA"/>
</dbReference>
<reference evidence="2" key="1">
    <citation type="submission" date="2010-05" db="EMBL/GenBank/DDBJ databases">
        <title>Complete sequence of Staphylothermus hellenicus DSM 12710.</title>
        <authorList>
            <consortium name="US DOE Joint Genome Institute"/>
            <person name="Lucas S."/>
            <person name="Copeland A."/>
            <person name="Lapidus A."/>
            <person name="Cheng J.-F."/>
            <person name="Bruce D."/>
            <person name="Goodwin L."/>
            <person name="Pitluck S."/>
            <person name="Davenport K."/>
            <person name="Detter J.C."/>
            <person name="Han C."/>
            <person name="Tapia R."/>
            <person name="Larimer F."/>
            <person name="Land M."/>
            <person name="Hauser L."/>
            <person name="Kyrpides N."/>
            <person name="Mikhailova N."/>
            <person name="Anderson I.J."/>
            <person name="Woyke T."/>
        </authorList>
    </citation>
    <scope>NUCLEOTIDE SEQUENCE [LARGE SCALE GENOMIC DNA]</scope>
    <source>
        <strain evidence="2">DSM 12710 / JCM 10830 / BK20S6-10-b1 / P8</strain>
    </source>
</reference>
<organism evidence="1 2">
    <name type="scientific">Staphylothermus hellenicus (strain DSM 12710 / JCM 10830 / BK20S6-10-b1 / P8)</name>
    <dbReference type="NCBI Taxonomy" id="591019"/>
    <lineage>
        <taxon>Archaea</taxon>
        <taxon>Thermoproteota</taxon>
        <taxon>Thermoprotei</taxon>
        <taxon>Desulfurococcales</taxon>
        <taxon>Desulfurococcaceae</taxon>
        <taxon>Staphylothermus</taxon>
    </lineage>
</organism>
<dbReference type="Proteomes" id="UP000002573">
    <property type="component" value="Chromosome"/>
</dbReference>
<proteinExistence type="predicted"/>
<dbReference type="HOGENOM" id="CLU_3163288_0_0_2"/>
<evidence type="ECO:0000313" key="2">
    <source>
        <dbReference type="Proteomes" id="UP000002573"/>
    </source>
</evidence>
<reference evidence="1 2" key="2">
    <citation type="journal article" date="2011" name="Stand. Genomic Sci.">
        <title>Complete genome sequence of Staphylothermus hellenicus P8.</title>
        <authorList>
            <person name="Anderson I."/>
            <person name="Wirth R."/>
            <person name="Lucas S."/>
            <person name="Copeland A."/>
            <person name="Lapidus A."/>
            <person name="Cheng J.F."/>
            <person name="Goodwin L."/>
            <person name="Pitluck S."/>
            <person name="Davenport K."/>
            <person name="Detter J.C."/>
            <person name="Han C."/>
            <person name="Tapia R."/>
            <person name="Land M."/>
            <person name="Hauser L."/>
            <person name="Pati A."/>
            <person name="Mikhailova N."/>
            <person name="Woyke T."/>
            <person name="Klenk H.P."/>
            <person name="Kyrpides N."/>
            <person name="Ivanova N."/>
        </authorList>
    </citation>
    <scope>NUCLEOTIDE SEQUENCE [LARGE SCALE GENOMIC DNA]</scope>
    <source>
        <strain evidence="2">DSM 12710 / JCM 10830 / BK20S6-10-b1 / P8</strain>
    </source>
</reference>
<protein>
    <submittedName>
        <fullName evidence="1">Uncharacterized protein</fullName>
    </submittedName>
</protein>
<dbReference type="AlphaFoldDB" id="D7DC17"/>
<accession>D7DC17</accession>
<gene>
    <name evidence="1" type="ordered locus">Shell_0589</name>
</gene>
<evidence type="ECO:0000313" key="1">
    <source>
        <dbReference type="EMBL" id="ADI31714.1"/>
    </source>
</evidence>
<sequence length="47" mass="5893">MLEREKGERDWSSIREAFEELRRILDDRDYEEIIRSSKSFRDGFRLR</sequence>
<dbReference type="KEGG" id="shc:Shell_0589"/>